<dbReference type="HAMAP" id="MF_00454">
    <property type="entry name" value="FluC"/>
    <property type="match status" value="1"/>
</dbReference>
<feature type="binding site" evidence="10">
    <location>
        <position position="101"/>
    </location>
    <ligand>
        <name>Na(+)</name>
        <dbReference type="ChEBI" id="CHEBI:29101"/>
        <note>structural</note>
    </ligand>
</feature>
<evidence type="ECO:0000256" key="7">
    <source>
        <dbReference type="ARBA" id="ARBA00035120"/>
    </source>
</evidence>
<keyword evidence="2 10" id="KW-1003">Cell membrane</keyword>
<dbReference type="InterPro" id="IPR003691">
    <property type="entry name" value="FluC"/>
</dbReference>
<reference evidence="12 13" key="1">
    <citation type="submission" date="2018-08" db="EMBL/GenBank/DDBJ databases">
        <title>Actinomadura jelena sp. nov., a novel Actinomycete isolated from soil in Chad.</title>
        <authorList>
            <person name="Shi L."/>
        </authorList>
    </citation>
    <scope>NUCLEOTIDE SEQUENCE [LARGE SCALE GENOMIC DNA]</scope>
    <source>
        <strain evidence="12 13">NEAU-G17</strain>
    </source>
</reference>
<dbReference type="OrthoDB" id="4408652at2"/>
<evidence type="ECO:0000256" key="9">
    <source>
        <dbReference type="ARBA" id="ARBA00049940"/>
    </source>
</evidence>
<feature type="transmembrane region" description="Helical" evidence="10">
    <location>
        <begin position="125"/>
        <end position="144"/>
    </location>
</feature>
<protein>
    <recommendedName>
        <fullName evidence="10">Fluoride-specific ion channel FluC</fullName>
    </recommendedName>
</protein>
<keyword evidence="4 10" id="KW-1133">Transmembrane helix</keyword>
<keyword evidence="13" id="KW-1185">Reference proteome</keyword>
<evidence type="ECO:0000256" key="3">
    <source>
        <dbReference type="ARBA" id="ARBA00022692"/>
    </source>
</evidence>
<sequence length="179" mass="18525">MSQPRLPVDPDVELRVPDQRRELARAPWATLGAISAGGTLGALARYGLATAFPHGPGGFPWATFWTNVSGCLVIGVLMVVVTEAVRPHPLLRPFLGVGVLGGFTTFSTAMVDVHQAVRDGASGTALAYLAATLLTALAAVWTGVRLTRALTPSTTVSRTAPRDRAPGGVGASASEGDVR</sequence>
<keyword evidence="10" id="KW-0479">Metal-binding</keyword>
<dbReference type="RefSeq" id="WP_117356961.1">
    <property type="nucleotide sequence ID" value="NZ_QURH01000167.1"/>
</dbReference>
<feature type="transmembrane region" description="Helical" evidence="10">
    <location>
        <begin position="28"/>
        <end position="49"/>
    </location>
</feature>
<name>A0A372JPU5_9ACTN</name>
<evidence type="ECO:0000256" key="1">
    <source>
        <dbReference type="ARBA" id="ARBA00004651"/>
    </source>
</evidence>
<accession>A0A372JPU5</accession>
<dbReference type="Pfam" id="PF02537">
    <property type="entry name" value="CRCB"/>
    <property type="match status" value="1"/>
</dbReference>
<evidence type="ECO:0000256" key="11">
    <source>
        <dbReference type="SAM" id="MobiDB-lite"/>
    </source>
</evidence>
<comment type="caution">
    <text evidence="12">The sequence shown here is derived from an EMBL/GenBank/DDBJ whole genome shotgun (WGS) entry which is preliminary data.</text>
</comment>
<dbReference type="Proteomes" id="UP000261811">
    <property type="component" value="Unassembled WGS sequence"/>
</dbReference>
<dbReference type="GO" id="GO:0140114">
    <property type="term" value="P:cellular detoxification of fluoride"/>
    <property type="evidence" value="ECO:0007669"/>
    <property type="project" value="UniProtKB-UniRule"/>
</dbReference>
<gene>
    <name evidence="10" type="primary">fluC</name>
    <name evidence="10" type="synonym">crcB</name>
    <name evidence="12" type="ORF">DZF91_08670</name>
</gene>
<evidence type="ECO:0000313" key="13">
    <source>
        <dbReference type="Proteomes" id="UP000261811"/>
    </source>
</evidence>
<dbReference type="GO" id="GO:0005886">
    <property type="term" value="C:plasma membrane"/>
    <property type="evidence" value="ECO:0007669"/>
    <property type="project" value="UniProtKB-SubCell"/>
</dbReference>
<evidence type="ECO:0000256" key="8">
    <source>
        <dbReference type="ARBA" id="ARBA00035585"/>
    </source>
</evidence>
<keyword evidence="10" id="KW-0406">Ion transport</keyword>
<keyword evidence="10" id="KW-0915">Sodium</keyword>
<feature type="transmembrane region" description="Helical" evidence="10">
    <location>
        <begin position="94"/>
        <end position="113"/>
    </location>
</feature>
<keyword evidence="5 10" id="KW-0472">Membrane</keyword>
<evidence type="ECO:0000256" key="4">
    <source>
        <dbReference type="ARBA" id="ARBA00022989"/>
    </source>
</evidence>
<dbReference type="GO" id="GO:0062054">
    <property type="term" value="F:fluoride channel activity"/>
    <property type="evidence" value="ECO:0007669"/>
    <property type="project" value="UniProtKB-UniRule"/>
</dbReference>
<evidence type="ECO:0000256" key="2">
    <source>
        <dbReference type="ARBA" id="ARBA00022475"/>
    </source>
</evidence>
<comment type="activity regulation">
    <text evidence="10">Na(+) is not transported, but it plays an essential structural role and its presence is essential for fluoride channel function.</text>
</comment>
<evidence type="ECO:0000256" key="5">
    <source>
        <dbReference type="ARBA" id="ARBA00023136"/>
    </source>
</evidence>
<comment type="similarity">
    <text evidence="7 10">Belongs to the fluoride channel Fluc/FEX (TC 1.A.43) family.</text>
</comment>
<dbReference type="EMBL" id="QURH01000167">
    <property type="protein sequence ID" value="RFU42043.1"/>
    <property type="molecule type" value="Genomic_DNA"/>
</dbReference>
<comment type="subcellular location">
    <subcellularLocation>
        <location evidence="1 10">Cell membrane</location>
        <topology evidence="1 10">Multi-pass membrane protein</topology>
    </subcellularLocation>
</comment>
<feature type="region of interest" description="Disordered" evidence="11">
    <location>
        <begin position="155"/>
        <end position="179"/>
    </location>
</feature>
<keyword evidence="3 10" id="KW-0812">Transmembrane</keyword>
<evidence type="ECO:0000256" key="10">
    <source>
        <dbReference type="HAMAP-Rule" id="MF_00454"/>
    </source>
</evidence>
<comment type="function">
    <text evidence="9 10">Fluoride-specific ion channel. Important for reducing fluoride concentration in the cell, thus reducing its toxicity.</text>
</comment>
<feature type="binding site" evidence="10">
    <location>
        <position position="104"/>
    </location>
    <ligand>
        <name>Na(+)</name>
        <dbReference type="ChEBI" id="CHEBI:29101"/>
        <note>structural</note>
    </ligand>
</feature>
<keyword evidence="10" id="KW-0813">Transport</keyword>
<dbReference type="AlphaFoldDB" id="A0A372JPU5"/>
<evidence type="ECO:0000256" key="6">
    <source>
        <dbReference type="ARBA" id="ARBA00023303"/>
    </source>
</evidence>
<dbReference type="GO" id="GO:0046872">
    <property type="term" value="F:metal ion binding"/>
    <property type="evidence" value="ECO:0007669"/>
    <property type="project" value="UniProtKB-KW"/>
</dbReference>
<comment type="catalytic activity">
    <reaction evidence="8">
        <text>fluoride(in) = fluoride(out)</text>
        <dbReference type="Rhea" id="RHEA:76159"/>
        <dbReference type="ChEBI" id="CHEBI:17051"/>
    </reaction>
    <physiologicalReaction direction="left-to-right" evidence="8">
        <dbReference type="Rhea" id="RHEA:76160"/>
    </physiologicalReaction>
</comment>
<feature type="transmembrane region" description="Helical" evidence="10">
    <location>
        <begin position="61"/>
        <end position="82"/>
    </location>
</feature>
<proteinExistence type="inferred from homology"/>
<organism evidence="12 13">
    <name type="scientific">Actinomadura logoneensis</name>
    <dbReference type="NCBI Taxonomy" id="2293572"/>
    <lineage>
        <taxon>Bacteria</taxon>
        <taxon>Bacillati</taxon>
        <taxon>Actinomycetota</taxon>
        <taxon>Actinomycetes</taxon>
        <taxon>Streptosporangiales</taxon>
        <taxon>Thermomonosporaceae</taxon>
        <taxon>Actinomadura</taxon>
    </lineage>
</organism>
<keyword evidence="6 10" id="KW-0407">Ion channel</keyword>
<dbReference type="PANTHER" id="PTHR28259">
    <property type="entry name" value="FLUORIDE EXPORT PROTEIN 1-RELATED"/>
    <property type="match status" value="1"/>
</dbReference>
<dbReference type="PANTHER" id="PTHR28259:SF1">
    <property type="entry name" value="FLUORIDE EXPORT PROTEIN 1-RELATED"/>
    <property type="match status" value="1"/>
</dbReference>
<evidence type="ECO:0000313" key="12">
    <source>
        <dbReference type="EMBL" id="RFU42043.1"/>
    </source>
</evidence>